<keyword evidence="2" id="KW-0812">Transmembrane</keyword>
<dbReference type="AlphaFoldDB" id="A0A6J6D426"/>
<accession>A0A6J6D426</accession>
<keyword evidence="2" id="KW-0472">Membrane</keyword>
<proteinExistence type="predicted"/>
<reference evidence="3" key="1">
    <citation type="submission" date="2020-05" db="EMBL/GenBank/DDBJ databases">
        <authorList>
            <person name="Chiriac C."/>
            <person name="Salcher M."/>
            <person name="Ghai R."/>
            <person name="Kavagutti S V."/>
        </authorList>
    </citation>
    <scope>NUCLEOTIDE SEQUENCE</scope>
</reference>
<feature type="region of interest" description="Disordered" evidence="1">
    <location>
        <begin position="1"/>
        <end position="22"/>
    </location>
</feature>
<gene>
    <name evidence="3" type="ORF">UFOPK1493_01606</name>
</gene>
<protein>
    <submittedName>
        <fullName evidence="3">Unannotated protein</fullName>
    </submittedName>
</protein>
<sequence>MTSIAAPVDTAPGSDAPTAPKDSAAGRAVFIGITLAVIVAGVVLSLRYRKR</sequence>
<feature type="transmembrane region" description="Helical" evidence="2">
    <location>
        <begin position="24"/>
        <end position="46"/>
    </location>
</feature>
<evidence type="ECO:0000256" key="2">
    <source>
        <dbReference type="SAM" id="Phobius"/>
    </source>
</evidence>
<name>A0A6J6D426_9ZZZZ</name>
<dbReference type="EMBL" id="CAEZSR010000050">
    <property type="protein sequence ID" value="CAB4558640.1"/>
    <property type="molecule type" value="Genomic_DNA"/>
</dbReference>
<evidence type="ECO:0000256" key="1">
    <source>
        <dbReference type="SAM" id="MobiDB-lite"/>
    </source>
</evidence>
<evidence type="ECO:0000313" key="3">
    <source>
        <dbReference type="EMBL" id="CAB4558640.1"/>
    </source>
</evidence>
<keyword evidence="2" id="KW-1133">Transmembrane helix</keyword>
<organism evidence="3">
    <name type="scientific">freshwater metagenome</name>
    <dbReference type="NCBI Taxonomy" id="449393"/>
    <lineage>
        <taxon>unclassified sequences</taxon>
        <taxon>metagenomes</taxon>
        <taxon>ecological metagenomes</taxon>
    </lineage>
</organism>